<dbReference type="InParanoid" id="A0A3Q2HU84"/>
<dbReference type="InterPro" id="IPR005225">
    <property type="entry name" value="Small_GTP-bd"/>
</dbReference>
<feature type="region of interest" description="Disordered" evidence="4">
    <location>
        <begin position="176"/>
        <end position="219"/>
    </location>
</feature>
<keyword evidence="6" id="KW-1185">Reference proteome</keyword>
<gene>
    <name evidence="5" type="primary">RAB43</name>
</gene>
<dbReference type="GO" id="GO:0016192">
    <property type="term" value="P:vesicle-mediated transport"/>
    <property type="evidence" value="ECO:0000318"/>
    <property type="project" value="GO_Central"/>
</dbReference>
<dbReference type="STRING" id="9796.ENSECAP00000038821"/>
<dbReference type="Gene3D" id="3.40.50.300">
    <property type="entry name" value="P-loop containing nucleotide triphosphate hydrolases"/>
    <property type="match status" value="2"/>
</dbReference>
<dbReference type="GO" id="GO:0000139">
    <property type="term" value="C:Golgi membrane"/>
    <property type="evidence" value="ECO:0000318"/>
    <property type="project" value="GO_Central"/>
</dbReference>
<evidence type="ECO:0000256" key="3">
    <source>
        <dbReference type="ARBA" id="ARBA00023134"/>
    </source>
</evidence>
<dbReference type="PROSITE" id="PS51419">
    <property type="entry name" value="RAB"/>
    <property type="match status" value="1"/>
</dbReference>
<keyword evidence="2" id="KW-0547">Nucleotide-binding</keyword>
<dbReference type="GeneTree" id="ENSGT00940000161980"/>
<sequence length="451" mass="48178">MAGPGPGPGDPDEQYDFLFKLVLVGDASVGKTCVVQRFKTGAFSERQGSTIGVDFTMKTLEIQGKRVKVGGRPGPLGQPRRPGSDGLGAGPGTPEGSPSARGRERPGSSRGYWQIPCASLPLPPVGAGLSLGVGAGSGRRAPAWGGVRACARAGGPASPSSRPGGTWLQNRFASGRQRGCSECGGRRAPGRRDPPTAVAAPSSALGWGAPPEATPLHAPEGSGSSCFWDPRARTFCRFPAWPRLPAVSLWPGRWNFTPQGPLWSPPPARVGWKRLHRCRKVGETVRRGRGSDRNSRMQLPQCPGSGLLQIWDTAGQERFRTITQSYYRSANGAILAYDITKRSSFLSVPHWIEDVRKYAGSNIVQLLIGNKSDLSELREVPLAEAQSLAEHYDILCAIETSAKDSSNVEEAFVRVATELVVRHGGPLLSEKSTDHIQLDSKDIGESWGCGC</sequence>
<feature type="region of interest" description="Disordered" evidence="4">
    <location>
        <begin position="65"/>
        <end position="111"/>
    </location>
</feature>
<reference evidence="5 6" key="1">
    <citation type="journal article" date="2009" name="Science">
        <title>Genome sequence, comparative analysis, and population genetics of the domestic horse.</title>
        <authorList>
            <consortium name="Broad Institute Genome Sequencing Platform"/>
            <consortium name="Broad Institute Whole Genome Assembly Team"/>
            <person name="Wade C.M."/>
            <person name="Giulotto E."/>
            <person name="Sigurdsson S."/>
            <person name="Zoli M."/>
            <person name="Gnerre S."/>
            <person name="Imsland F."/>
            <person name="Lear T.L."/>
            <person name="Adelson D.L."/>
            <person name="Bailey E."/>
            <person name="Bellone R.R."/>
            <person name="Bloecker H."/>
            <person name="Distl O."/>
            <person name="Edgar R.C."/>
            <person name="Garber M."/>
            <person name="Leeb T."/>
            <person name="Mauceli E."/>
            <person name="MacLeod J.N."/>
            <person name="Penedo M.C.T."/>
            <person name="Raison J.M."/>
            <person name="Sharpe T."/>
            <person name="Vogel J."/>
            <person name="Andersson L."/>
            <person name="Antczak D.F."/>
            <person name="Biagi T."/>
            <person name="Binns M.M."/>
            <person name="Chowdhary B.P."/>
            <person name="Coleman S.J."/>
            <person name="Della Valle G."/>
            <person name="Fryc S."/>
            <person name="Guerin G."/>
            <person name="Hasegawa T."/>
            <person name="Hill E.W."/>
            <person name="Jurka J."/>
            <person name="Kiialainen A."/>
            <person name="Lindgren G."/>
            <person name="Liu J."/>
            <person name="Magnani E."/>
            <person name="Mickelson J.R."/>
            <person name="Murray J."/>
            <person name="Nergadze S.G."/>
            <person name="Onofrio R."/>
            <person name="Pedroni S."/>
            <person name="Piras M.F."/>
            <person name="Raudsepp T."/>
            <person name="Rocchi M."/>
            <person name="Roeed K.H."/>
            <person name="Ryder O.A."/>
            <person name="Searle S."/>
            <person name="Skow L."/>
            <person name="Swinburne J.E."/>
            <person name="Syvaenen A.C."/>
            <person name="Tozaki T."/>
            <person name="Valberg S.J."/>
            <person name="Vaudin M."/>
            <person name="White J.R."/>
            <person name="Zody M.C."/>
            <person name="Lander E.S."/>
            <person name="Lindblad-Toh K."/>
        </authorList>
    </citation>
    <scope>NUCLEOTIDE SEQUENCE [LARGE SCALE GENOMIC DNA]</scope>
    <source>
        <strain evidence="5 6">Thoroughbred</strain>
    </source>
</reference>
<name>A0A3Q2HU84_HORSE</name>
<evidence type="ECO:0000256" key="4">
    <source>
        <dbReference type="SAM" id="MobiDB-lite"/>
    </source>
</evidence>
<dbReference type="Pfam" id="PF00071">
    <property type="entry name" value="Ras"/>
    <property type="match status" value="2"/>
</dbReference>
<evidence type="ECO:0000313" key="6">
    <source>
        <dbReference type="Proteomes" id="UP000002281"/>
    </source>
</evidence>
<evidence type="ECO:0000313" key="5">
    <source>
        <dbReference type="Ensembl" id="ENSECAP00000038821.2"/>
    </source>
</evidence>
<comment type="similarity">
    <text evidence="1">Belongs to the small GTPase superfamily. Rab family.</text>
</comment>
<dbReference type="InterPro" id="IPR050209">
    <property type="entry name" value="Rab_GTPases_membrane_traffic"/>
</dbReference>
<accession>A0A3Q2HU84</accession>
<dbReference type="PaxDb" id="9796-ENSECAP00000038821"/>
<evidence type="ECO:0000256" key="1">
    <source>
        <dbReference type="ARBA" id="ARBA00006270"/>
    </source>
</evidence>
<dbReference type="InterPro" id="IPR027417">
    <property type="entry name" value="P-loop_NTPase"/>
</dbReference>
<proteinExistence type="inferred from homology"/>
<dbReference type="PRINTS" id="PR00449">
    <property type="entry name" value="RASTRNSFRMNG"/>
</dbReference>
<reference evidence="5" key="3">
    <citation type="submission" date="2025-09" db="UniProtKB">
        <authorList>
            <consortium name="Ensembl"/>
        </authorList>
    </citation>
    <scope>IDENTIFICATION</scope>
    <source>
        <strain evidence="5">Thoroughbred</strain>
    </source>
</reference>
<dbReference type="PANTHER" id="PTHR47979">
    <property type="entry name" value="DRAB11-RELATED"/>
    <property type="match status" value="1"/>
</dbReference>
<dbReference type="Bgee" id="ENSECAG00000029531">
    <property type="expression patterns" value="Expressed in leukocyte and 23 other cell types or tissues"/>
</dbReference>
<keyword evidence="3" id="KW-0342">GTP-binding</keyword>
<evidence type="ECO:0000256" key="2">
    <source>
        <dbReference type="ARBA" id="ARBA00022741"/>
    </source>
</evidence>
<protein>
    <recommendedName>
        <fullName evidence="7">RAB43, member RAS oncogene family</fullName>
    </recommendedName>
</protein>
<reference evidence="5" key="2">
    <citation type="submission" date="2025-08" db="UniProtKB">
        <authorList>
            <consortium name="Ensembl"/>
        </authorList>
    </citation>
    <scope>IDENTIFICATION</scope>
    <source>
        <strain evidence="5">Thoroughbred</strain>
    </source>
</reference>
<dbReference type="GO" id="GO:0005794">
    <property type="term" value="C:Golgi apparatus"/>
    <property type="evidence" value="ECO:0000318"/>
    <property type="project" value="GO_Central"/>
</dbReference>
<organism evidence="5 6">
    <name type="scientific">Equus caballus</name>
    <name type="common">Horse</name>
    <dbReference type="NCBI Taxonomy" id="9796"/>
    <lineage>
        <taxon>Eukaryota</taxon>
        <taxon>Metazoa</taxon>
        <taxon>Chordata</taxon>
        <taxon>Craniata</taxon>
        <taxon>Vertebrata</taxon>
        <taxon>Euteleostomi</taxon>
        <taxon>Mammalia</taxon>
        <taxon>Eutheria</taxon>
        <taxon>Laurasiatheria</taxon>
        <taxon>Perissodactyla</taxon>
        <taxon>Equidae</taxon>
        <taxon>Equus</taxon>
    </lineage>
</organism>
<dbReference type="SMART" id="SM00173">
    <property type="entry name" value="RAS"/>
    <property type="match status" value="1"/>
</dbReference>
<dbReference type="FunCoup" id="A0A3Q2HU84">
    <property type="interactions" value="349"/>
</dbReference>
<dbReference type="AlphaFoldDB" id="A0A3Q2HU84"/>
<dbReference type="NCBIfam" id="TIGR00231">
    <property type="entry name" value="small_GTP"/>
    <property type="match status" value="1"/>
</dbReference>
<dbReference type="SMART" id="SM00174">
    <property type="entry name" value="RHO"/>
    <property type="match status" value="1"/>
</dbReference>
<dbReference type="Ensembl" id="ENSECAT00000044493.3">
    <property type="protein sequence ID" value="ENSECAP00000038821.2"/>
    <property type="gene ID" value="ENSECAG00000029531.3"/>
</dbReference>
<dbReference type="ExpressionAtlas" id="A0A3Q2HU84">
    <property type="expression patterns" value="baseline"/>
</dbReference>
<evidence type="ECO:0008006" key="7">
    <source>
        <dbReference type="Google" id="ProtNLM"/>
    </source>
</evidence>
<dbReference type="InterPro" id="IPR001806">
    <property type="entry name" value="Small_GTPase"/>
</dbReference>
<dbReference type="SMART" id="SM00175">
    <property type="entry name" value="RAB"/>
    <property type="match status" value="1"/>
</dbReference>
<dbReference type="SUPFAM" id="SSF52540">
    <property type="entry name" value="P-loop containing nucleoside triphosphate hydrolases"/>
    <property type="match status" value="1"/>
</dbReference>
<dbReference type="GO" id="GO:0005525">
    <property type="term" value="F:GTP binding"/>
    <property type="evidence" value="ECO:0000318"/>
    <property type="project" value="GO_Central"/>
</dbReference>
<dbReference type="Proteomes" id="UP000002281">
    <property type="component" value="Chromosome 16"/>
</dbReference>
<dbReference type="GO" id="GO:0003924">
    <property type="term" value="F:GTPase activity"/>
    <property type="evidence" value="ECO:0000318"/>
    <property type="project" value="GO_Central"/>
</dbReference>
<dbReference type="FunFam" id="3.40.50.300:FF:001447">
    <property type="entry name" value="Ras-related protein Rab-1B"/>
    <property type="match status" value="1"/>
</dbReference>
<dbReference type="PROSITE" id="PS51421">
    <property type="entry name" value="RAS"/>
    <property type="match status" value="1"/>
</dbReference>